<evidence type="ECO:0000313" key="2">
    <source>
        <dbReference type="EMBL" id="PRC92346.1"/>
    </source>
</evidence>
<dbReference type="Gene3D" id="3.40.50.2000">
    <property type="entry name" value="Glycogen Phosphorylase B"/>
    <property type="match status" value="1"/>
</dbReference>
<name>A0A2S9GXF8_9BURK</name>
<evidence type="ECO:0000313" key="3">
    <source>
        <dbReference type="Proteomes" id="UP000237839"/>
    </source>
</evidence>
<dbReference type="OrthoDB" id="9814129at2"/>
<dbReference type="AlphaFoldDB" id="A0A2S9GXF8"/>
<keyword evidence="3" id="KW-1185">Reference proteome</keyword>
<keyword evidence="1" id="KW-0802">TPR repeat</keyword>
<dbReference type="PROSITE" id="PS50005">
    <property type="entry name" value="TPR"/>
    <property type="match status" value="2"/>
</dbReference>
<dbReference type="InterPro" id="IPR019734">
    <property type="entry name" value="TPR_rpt"/>
</dbReference>
<reference evidence="2 3" key="1">
    <citation type="submission" date="2018-02" db="EMBL/GenBank/DDBJ databases">
        <title>Solimicrobium silvestre gen. nov., sp. nov., isolated from alpine forest soil.</title>
        <authorList>
            <person name="Margesin R."/>
            <person name="Albuquerque L."/>
            <person name="Zhang D.-C."/>
            <person name="Froufe H.J.C."/>
            <person name="Severino R."/>
            <person name="Roxo I."/>
            <person name="Egas C."/>
            <person name="Da Costa M.S."/>
        </authorList>
    </citation>
    <scope>NUCLEOTIDE SEQUENCE [LARGE SCALE GENOMIC DNA]</scope>
    <source>
        <strain evidence="2 3">S20-91</strain>
    </source>
</reference>
<sequence>MTNHSPAEELFFEGNQCMQSGDLHGAEQCFRQAIAMQPGFGEALANLGHLRSKAGDTQAAESFYRQALAARPALEEAYLMLGVLLMNQKRFSESEQLYRYYLQHNPQSPAAWSNLGVLLACLKRETEAEQCYRTALSMDNNFKKASFNLSYILLRQERWEEGWRCLEDRWPYPVLAGHFTCPRWCGEVLQDKSIIIGFEMGHGDMIFYCRYISELKKRGASRISLICHPGLTQLFKTLSGVDEVFSFNDVVPASGWDYWTPPMSLPHYCQTSAGNFPTPIPYLHAEAAKIAYWKNVLPNDGLRVGLVWKGLALFENDADRSIQSLKVLEPLGAVAGVHFISLQKGQGEDEALNPPAGLALQALGAQLNDFADTAAVIRCLDLVISVDTAVAHLAGAMGVPCWLLLPDYRPDWRWLTERTDTPWYPQQMRLFRQSTEGGWASVIDMVSAALEEWQVSKQL</sequence>
<dbReference type="Pfam" id="PF14559">
    <property type="entry name" value="TPR_19"/>
    <property type="match status" value="1"/>
</dbReference>
<dbReference type="SUPFAM" id="SSF48452">
    <property type="entry name" value="TPR-like"/>
    <property type="match status" value="1"/>
</dbReference>
<dbReference type="RefSeq" id="WP_105532752.1">
    <property type="nucleotide sequence ID" value="NZ_PUGF01000014.1"/>
</dbReference>
<gene>
    <name evidence="2" type="ORF">S2091_3005</name>
</gene>
<accession>A0A2S9GXF8</accession>
<dbReference type="PANTHER" id="PTHR44809:SF1">
    <property type="entry name" value="PROTEIN O-MANNOSYL-TRANSFERASE TMTC1"/>
    <property type="match status" value="1"/>
</dbReference>
<comment type="caution">
    <text evidence="2">The sequence shown here is derived from an EMBL/GenBank/DDBJ whole genome shotgun (WGS) entry which is preliminary data.</text>
</comment>
<dbReference type="SMART" id="SM00028">
    <property type="entry name" value="TPR"/>
    <property type="match status" value="4"/>
</dbReference>
<dbReference type="Proteomes" id="UP000237839">
    <property type="component" value="Unassembled WGS sequence"/>
</dbReference>
<dbReference type="InterPro" id="IPR052943">
    <property type="entry name" value="TMTC_O-mannosyl-trnsfr"/>
</dbReference>
<evidence type="ECO:0000256" key="1">
    <source>
        <dbReference type="PROSITE-ProRule" id="PRU00339"/>
    </source>
</evidence>
<dbReference type="Gene3D" id="1.25.40.10">
    <property type="entry name" value="Tetratricopeptide repeat domain"/>
    <property type="match status" value="2"/>
</dbReference>
<proteinExistence type="predicted"/>
<organism evidence="2 3">
    <name type="scientific">Solimicrobium silvestre</name>
    <dbReference type="NCBI Taxonomy" id="2099400"/>
    <lineage>
        <taxon>Bacteria</taxon>
        <taxon>Pseudomonadati</taxon>
        <taxon>Pseudomonadota</taxon>
        <taxon>Betaproteobacteria</taxon>
        <taxon>Burkholderiales</taxon>
        <taxon>Oxalobacteraceae</taxon>
        <taxon>Solimicrobium</taxon>
    </lineage>
</organism>
<protein>
    <submittedName>
        <fullName evidence="2">TPR repeat</fullName>
    </submittedName>
</protein>
<dbReference type="PANTHER" id="PTHR44809">
    <property type="match status" value="1"/>
</dbReference>
<dbReference type="EMBL" id="PUGF01000014">
    <property type="protein sequence ID" value="PRC92346.1"/>
    <property type="molecule type" value="Genomic_DNA"/>
</dbReference>
<feature type="repeat" description="TPR" evidence="1">
    <location>
        <begin position="75"/>
        <end position="108"/>
    </location>
</feature>
<dbReference type="InterPro" id="IPR011990">
    <property type="entry name" value="TPR-like_helical_dom_sf"/>
</dbReference>
<dbReference type="SUPFAM" id="SSF53756">
    <property type="entry name" value="UDP-Glycosyltransferase/glycogen phosphorylase"/>
    <property type="match status" value="1"/>
</dbReference>
<feature type="repeat" description="TPR" evidence="1">
    <location>
        <begin position="41"/>
        <end position="74"/>
    </location>
</feature>